<gene>
    <name evidence="1" type="ORF">L798_02186</name>
</gene>
<evidence type="ECO:0000313" key="1">
    <source>
        <dbReference type="EMBL" id="KDR22544.1"/>
    </source>
</evidence>
<name>A0A067RRX4_ZOONE</name>
<organism evidence="1 2">
    <name type="scientific">Zootermopsis nevadensis</name>
    <name type="common">Dampwood termite</name>
    <dbReference type="NCBI Taxonomy" id="136037"/>
    <lineage>
        <taxon>Eukaryota</taxon>
        <taxon>Metazoa</taxon>
        <taxon>Ecdysozoa</taxon>
        <taxon>Arthropoda</taxon>
        <taxon>Hexapoda</taxon>
        <taxon>Insecta</taxon>
        <taxon>Pterygota</taxon>
        <taxon>Neoptera</taxon>
        <taxon>Polyneoptera</taxon>
        <taxon>Dictyoptera</taxon>
        <taxon>Blattodea</taxon>
        <taxon>Blattoidea</taxon>
        <taxon>Termitoidae</taxon>
        <taxon>Termopsidae</taxon>
        <taxon>Zootermopsis</taxon>
    </lineage>
</organism>
<evidence type="ECO:0000313" key="2">
    <source>
        <dbReference type="Proteomes" id="UP000027135"/>
    </source>
</evidence>
<dbReference type="EMBL" id="KK852499">
    <property type="protein sequence ID" value="KDR22544.1"/>
    <property type="molecule type" value="Genomic_DNA"/>
</dbReference>
<accession>A0A067RRX4</accession>
<keyword evidence="2" id="KW-1185">Reference proteome</keyword>
<sequence length="50" mass="5720">MQQNCREFPLQCDPLGIKTGAMHVDKSSWMKESKLNSEEGDRLEFDSCLS</sequence>
<proteinExistence type="predicted"/>
<dbReference type="AlphaFoldDB" id="A0A067RRX4"/>
<dbReference type="Proteomes" id="UP000027135">
    <property type="component" value="Unassembled WGS sequence"/>
</dbReference>
<dbReference type="InParanoid" id="A0A067RRX4"/>
<protein>
    <submittedName>
        <fullName evidence="1">Uncharacterized protein</fullName>
    </submittedName>
</protein>
<reference evidence="1 2" key="1">
    <citation type="journal article" date="2014" name="Nat. Commun.">
        <title>Molecular traces of alternative social organization in a termite genome.</title>
        <authorList>
            <person name="Terrapon N."/>
            <person name="Li C."/>
            <person name="Robertson H.M."/>
            <person name="Ji L."/>
            <person name="Meng X."/>
            <person name="Booth W."/>
            <person name="Chen Z."/>
            <person name="Childers C.P."/>
            <person name="Glastad K.M."/>
            <person name="Gokhale K."/>
            <person name="Gowin J."/>
            <person name="Gronenberg W."/>
            <person name="Hermansen R.A."/>
            <person name="Hu H."/>
            <person name="Hunt B.G."/>
            <person name="Huylmans A.K."/>
            <person name="Khalil S.M."/>
            <person name="Mitchell R.D."/>
            <person name="Munoz-Torres M.C."/>
            <person name="Mustard J.A."/>
            <person name="Pan H."/>
            <person name="Reese J.T."/>
            <person name="Scharf M.E."/>
            <person name="Sun F."/>
            <person name="Vogel H."/>
            <person name="Xiao J."/>
            <person name="Yang W."/>
            <person name="Yang Z."/>
            <person name="Yang Z."/>
            <person name="Zhou J."/>
            <person name="Zhu J."/>
            <person name="Brent C.S."/>
            <person name="Elsik C.G."/>
            <person name="Goodisman M.A."/>
            <person name="Liberles D.A."/>
            <person name="Roe R.M."/>
            <person name="Vargo E.L."/>
            <person name="Vilcinskas A."/>
            <person name="Wang J."/>
            <person name="Bornberg-Bauer E."/>
            <person name="Korb J."/>
            <person name="Zhang G."/>
            <person name="Liebig J."/>
        </authorList>
    </citation>
    <scope>NUCLEOTIDE SEQUENCE [LARGE SCALE GENOMIC DNA]</scope>
    <source>
        <tissue evidence="1">Whole organism</tissue>
    </source>
</reference>